<keyword evidence="1" id="KW-0805">Transcription regulation</keyword>
<evidence type="ECO:0000313" key="6">
    <source>
        <dbReference type="Proteomes" id="UP000621540"/>
    </source>
</evidence>
<dbReference type="PANTHER" id="PTHR38445">
    <property type="entry name" value="HTH-TYPE TRANSCRIPTIONAL REPRESSOR YTRA"/>
    <property type="match status" value="1"/>
</dbReference>
<keyword evidence="2" id="KW-0238">DNA-binding</keyword>
<evidence type="ECO:0000313" key="5">
    <source>
        <dbReference type="EMBL" id="MBC5754456.1"/>
    </source>
</evidence>
<evidence type="ECO:0000256" key="1">
    <source>
        <dbReference type="ARBA" id="ARBA00023015"/>
    </source>
</evidence>
<organism evidence="5 6">
    <name type="scientific">Roseburia yibonii</name>
    <dbReference type="NCBI Taxonomy" id="2763063"/>
    <lineage>
        <taxon>Bacteria</taxon>
        <taxon>Bacillati</taxon>
        <taxon>Bacillota</taxon>
        <taxon>Clostridia</taxon>
        <taxon>Lachnospirales</taxon>
        <taxon>Lachnospiraceae</taxon>
        <taxon>Roseburia</taxon>
    </lineage>
</organism>
<keyword evidence="3" id="KW-0804">Transcription</keyword>
<dbReference type="SMART" id="SM00345">
    <property type="entry name" value="HTH_GNTR"/>
    <property type="match status" value="1"/>
</dbReference>
<evidence type="ECO:0000259" key="4">
    <source>
        <dbReference type="PROSITE" id="PS50949"/>
    </source>
</evidence>
<comment type="caution">
    <text evidence="5">The sequence shown here is derived from an EMBL/GenBank/DDBJ whole genome shotgun (WGS) entry which is preliminary data.</text>
</comment>
<accession>A0ABR7IBZ5</accession>
<dbReference type="SUPFAM" id="SSF46785">
    <property type="entry name" value="Winged helix' DNA-binding domain"/>
    <property type="match status" value="1"/>
</dbReference>
<dbReference type="PROSITE" id="PS50949">
    <property type="entry name" value="HTH_GNTR"/>
    <property type="match status" value="1"/>
</dbReference>
<dbReference type="EMBL" id="JACOQH010000008">
    <property type="protein sequence ID" value="MBC5754456.1"/>
    <property type="molecule type" value="Genomic_DNA"/>
</dbReference>
<evidence type="ECO:0000256" key="3">
    <source>
        <dbReference type="ARBA" id="ARBA00023163"/>
    </source>
</evidence>
<dbReference type="InterPro" id="IPR000524">
    <property type="entry name" value="Tscrpt_reg_HTH_GntR"/>
</dbReference>
<dbReference type="Gene3D" id="1.10.10.10">
    <property type="entry name" value="Winged helix-like DNA-binding domain superfamily/Winged helix DNA-binding domain"/>
    <property type="match status" value="1"/>
</dbReference>
<dbReference type="RefSeq" id="WP_147618869.1">
    <property type="nucleotide sequence ID" value="NZ_JACOQH010000008.1"/>
</dbReference>
<dbReference type="InterPro" id="IPR036388">
    <property type="entry name" value="WH-like_DNA-bd_sf"/>
</dbReference>
<proteinExistence type="predicted"/>
<sequence length="122" mass="13992">MVLEIDFESDEAFYMQLRNQVIMGIATRQLHEGDTLPSVRQLADTVGINMHTVNKAYSMLREEGFLTLSKRTGAVIALDADRIRALEETGEALRMVLARARCKNISRQEIHDLIDEIYDNFY</sequence>
<evidence type="ECO:0000256" key="2">
    <source>
        <dbReference type="ARBA" id="ARBA00023125"/>
    </source>
</evidence>
<dbReference type="Pfam" id="PF00392">
    <property type="entry name" value="GntR"/>
    <property type="match status" value="1"/>
</dbReference>
<gene>
    <name evidence="5" type="ORF">H8Z76_10610</name>
</gene>
<dbReference type="CDD" id="cd07377">
    <property type="entry name" value="WHTH_GntR"/>
    <property type="match status" value="1"/>
</dbReference>
<dbReference type="InterPro" id="IPR036390">
    <property type="entry name" value="WH_DNA-bd_sf"/>
</dbReference>
<dbReference type="PANTHER" id="PTHR38445:SF12">
    <property type="entry name" value="GNTR-FAMILY TRANSCRIPTIONAL REGULATOR"/>
    <property type="match status" value="1"/>
</dbReference>
<keyword evidence="6" id="KW-1185">Reference proteome</keyword>
<name>A0ABR7IBZ5_9FIRM</name>
<feature type="domain" description="HTH gntR-type" evidence="4">
    <location>
        <begin position="11"/>
        <end position="79"/>
    </location>
</feature>
<protein>
    <submittedName>
        <fullName evidence="5">GntR family transcriptional regulator</fullName>
    </submittedName>
</protein>
<reference evidence="5 6" key="1">
    <citation type="submission" date="2020-08" db="EMBL/GenBank/DDBJ databases">
        <title>Genome public.</title>
        <authorList>
            <person name="Liu C."/>
            <person name="Sun Q."/>
        </authorList>
    </citation>
    <scope>NUCLEOTIDE SEQUENCE [LARGE SCALE GENOMIC DNA]</scope>
    <source>
        <strain evidence="5 6">BX0805</strain>
    </source>
</reference>
<dbReference type="Proteomes" id="UP000621540">
    <property type="component" value="Unassembled WGS sequence"/>
</dbReference>